<evidence type="ECO:0000313" key="1">
    <source>
        <dbReference type="EMBL" id="SRX81501.1"/>
    </source>
</evidence>
<organism evidence="1 2">
    <name type="scientific">Mycolicibacterium parafortuitum</name>
    <name type="common">Mycobacterium parafortuitum</name>
    <dbReference type="NCBI Taxonomy" id="39692"/>
    <lineage>
        <taxon>Bacteria</taxon>
        <taxon>Bacillati</taxon>
        <taxon>Actinomycetota</taxon>
        <taxon>Actinomycetes</taxon>
        <taxon>Mycobacteriales</taxon>
        <taxon>Mycobacteriaceae</taxon>
        <taxon>Mycolicibacterium</taxon>
    </lineage>
</organism>
<accession>A0A375YK54</accession>
<reference evidence="1 2" key="1">
    <citation type="submission" date="2018-05" db="EMBL/GenBank/DDBJ databases">
        <authorList>
            <consortium name="IHU Genomes"/>
        </authorList>
    </citation>
    <scope>NUCLEOTIDE SEQUENCE [LARGE SCALE GENOMIC DNA]</scope>
    <source>
        <strain evidence="1 2">P7335</strain>
    </source>
</reference>
<sequence length="54" mass="5812">MVEKSNLDQAARAGADDQLCAAAEDLTSHLRGLGPDVHIAQRLLQKHPTTKYGV</sequence>
<name>A0A375YK54_MYCPF</name>
<protein>
    <submittedName>
        <fullName evidence="1">Uncharacterized protein</fullName>
    </submittedName>
</protein>
<keyword evidence="2" id="KW-1185">Reference proteome</keyword>
<evidence type="ECO:0000313" key="2">
    <source>
        <dbReference type="Proteomes" id="UP000252008"/>
    </source>
</evidence>
<dbReference type="AlphaFoldDB" id="A0A375YK54"/>
<dbReference type="EMBL" id="UEGS01000001">
    <property type="protein sequence ID" value="SRX81501.1"/>
    <property type="molecule type" value="Genomic_DNA"/>
</dbReference>
<dbReference type="Proteomes" id="UP000252008">
    <property type="component" value="Unassembled WGS sequence"/>
</dbReference>
<dbReference type="RefSeq" id="WP_165761675.1">
    <property type="nucleotide sequence ID" value="NZ_MVID01000053.1"/>
</dbReference>
<gene>
    <name evidence="1" type="ORF">MPP7335_03253</name>
</gene>
<proteinExistence type="predicted"/>